<protein>
    <submittedName>
        <fullName evidence="1">Uncharacterized protein</fullName>
    </submittedName>
</protein>
<dbReference type="Proteomes" id="UP000220133">
    <property type="component" value="Chromosome"/>
</dbReference>
<reference evidence="1 2" key="1">
    <citation type="submission" date="2017-10" db="EMBL/GenBank/DDBJ databases">
        <title>Paenichitinophaga pekingensis gen. nov., sp. nov., isolated from activated sludge.</title>
        <authorList>
            <person name="Jin D."/>
            <person name="Kong X."/>
            <person name="Deng Y."/>
            <person name="Bai Z."/>
        </authorList>
    </citation>
    <scope>NUCLEOTIDE SEQUENCE [LARGE SCALE GENOMIC DNA]</scope>
    <source>
        <strain evidence="1 2">13</strain>
    </source>
</reference>
<dbReference type="KEGG" id="cbae:COR50_18840"/>
<evidence type="ECO:0000313" key="1">
    <source>
        <dbReference type="EMBL" id="ATL49060.1"/>
    </source>
</evidence>
<keyword evidence="2" id="KW-1185">Reference proteome</keyword>
<sequence>MLDVIALVAKPRQKVVASIKVIDIIFFIAEGLHVYREISNLVDGKQKGAFSPFIIIFKFNQP</sequence>
<organism evidence="1 2">
    <name type="scientific">Chitinophaga caeni</name>
    <dbReference type="NCBI Taxonomy" id="2029983"/>
    <lineage>
        <taxon>Bacteria</taxon>
        <taxon>Pseudomonadati</taxon>
        <taxon>Bacteroidota</taxon>
        <taxon>Chitinophagia</taxon>
        <taxon>Chitinophagales</taxon>
        <taxon>Chitinophagaceae</taxon>
        <taxon>Chitinophaga</taxon>
    </lineage>
</organism>
<dbReference type="EMBL" id="CP023777">
    <property type="protein sequence ID" value="ATL49060.1"/>
    <property type="molecule type" value="Genomic_DNA"/>
</dbReference>
<evidence type="ECO:0000313" key="2">
    <source>
        <dbReference type="Proteomes" id="UP000220133"/>
    </source>
</evidence>
<name>A0A291QYN3_9BACT</name>
<gene>
    <name evidence="1" type="ORF">COR50_18840</name>
</gene>
<accession>A0A291QYN3</accession>
<proteinExistence type="predicted"/>
<dbReference type="AlphaFoldDB" id="A0A291QYN3"/>